<dbReference type="Proteomes" id="UP000521872">
    <property type="component" value="Unassembled WGS sequence"/>
</dbReference>
<protein>
    <recommendedName>
        <fullName evidence="5">Transmembrane protein</fullName>
    </recommendedName>
</protein>
<feature type="region of interest" description="Disordered" evidence="1">
    <location>
        <begin position="153"/>
        <end position="172"/>
    </location>
</feature>
<comment type="caution">
    <text evidence="3">The sequence shown here is derived from an EMBL/GenBank/DDBJ whole genome shotgun (WGS) entry which is preliminary data.</text>
</comment>
<dbReference type="EMBL" id="JAACJL010000044">
    <property type="protein sequence ID" value="KAF4615446.1"/>
    <property type="molecule type" value="Genomic_DNA"/>
</dbReference>
<reference evidence="3 4" key="1">
    <citation type="submission" date="2019-12" db="EMBL/GenBank/DDBJ databases">
        <authorList>
            <person name="Floudas D."/>
            <person name="Bentzer J."/>
            <person name="Ahren D."/>
            <person name="Johansson T."/>
            <person name="Persson P."/>
            <person name="Tunlid A."/>
        </authorList>
    </citation>
    <scope>NUCLEOTIDE SEQUENCE [LARGE SCALE GENOMIC DNA]</scope>
    <source>
        <strain evidence="3 4">CBS 102.39</strain>
    </source>
</reference>
<keyword evidence="2" id="KW-1133">Transmembrane helix</keyword>
<sequence length="562" mass="60088">MTSKVVQIIDDSASNFQYTEGSWSNATVAQAYGGGNNTPGSKALGSFTVDFEGTSIAFVGIMPSSDFSAGASVSIDNATTYDITYPASTHSVYTQWYQTPELAPGKHTVKVERINTTSVDFAFVEPAPDADMGGQAVFVDDGDPEINYSSTWATNTHSSNGGSTDGPNITPVGNSTHRCTLHGSTYSYRFEGTSISVYGFFSWSLLGTLMTSFTIDDNPPVNATYSVDENTPQFKVGAADAYNFLFFSQDGLTPQQHTLSAYITPVGAQAFIFDYMTYTAIPKVAIVSPGSNSQSSSGLPAGPTGGSDQGNSTRLSTSKGPLIGGLVGGINLLLFIAFLCVWMRRRRRATRATQSQDPAPTAIFTQKDTLQVAYTPDTSPYSQDKVPLESLQTSLLSPLRPGSAQENPTLTPFYANSLYKAPSTPPPDSLRLAGASIQSQSQSTMEELARRERLFTFGPRPPPVPVATTSNTTLASAECPYDRKDEFPPSSLSSSSTPPPPLPSTNPTSRPFSPTPSFSGTSMMHPTPSQSPAPPAYDALSMRTATLRRPPTYRRTRISEST</sequence>
<keyword evidence="2" id="KW-0812">Transmembrane</keyword>
<organism evidence="3 4">
    <name type="scientific">Agrocybe pediades</name>
    <dbReference type="NCBI Taxonomy" id="84607"/>
    <lineage>
        <taxon>Eukaryota</taxon>
        <taxon>Fungi</taxon>
        <taxon>Dikarya</taxon>
        <taxon>Basidiomycota</taxon>
        <taxon>Agaricomycotina</taxon>
        <taxon>Agaricomycetes</taxon>
        <taxon>Agaricomycetidae</taxon>
        <taxon>Agaricales</taxon>
        <taxon>Agaricineae</taxon>
        <taxon>Strophariaceae</taxon>
        <taxon>Agrocybe</taxon>
    </lineage>
</organism>
<accession>A0A8H4VLS1</accession>
<feature type="region of interest" description="Disordered" evidence="1">
    <location>
        <begin position="422"/>
        <end position="562"/>
    </location>
</feature>
<evidence type="ECO:0000256" key="2">
    <source>
        <dbReference type="SAM" id="Phobius"/>
    </source>
</evidence>
<evidence type="ECO:0000313" key="3">
    <source>
        <dbReference type="EMBL" id="KAF4615446.1"/>
    </source>
</evidence>
<evidence type="ECO:0008006" key="5">
    <source>
        <dbReference type="Google" id="ProtNLM"/>
    </source>
</evidence>
<feature type="compositionally biased region" description="Polar residues" evidence="1">
    <location>
        <begin position="436"/>
        <end position="445"/>
    </location>
</feature>
<keyword evidence="4" id="KW-1185">Reference proteome</keyword>
<evidence type="ECO:0000256" key="1">
    <source>
        <dbReference type="SAM" id="MobiDB-lite"/>
    </source>
</evidence>
<feature type="compositionally biased region" description="Low complexity" evidence="1">
    <location>
        <begin position="505"/>
        <end position="522"/>
    </location>
</feature>
<gene>
    <name evidence="3" type="ORF">D9613_002505</name>
</gene>
<dbReference type="AlphaFoldDB" id="A0A8H4VLS1"/>
<keyword evidence="2" id="KW-0472">Membrane</keyword>
<proteinExistence type="predicted"/>
<name>A0A8H4VLS1_9AGAR</name>
<feature type="region of interest" description="Disordered" evidence="1">
    <location>
        <begin position="292"/>
        <end position="316"/>
    </location>
</feature>
<evidence type="ECO:0000313" key="4">
    <source>
        <dbReference type="Proteomes" id="UP000521872"/>
    </source>
</evidence>
<dbReference type="Gene3D" id="2.60.120.260">
    <property type="entry name" value="Galactose-binding domain-like"/>
    <property type="match status" value="2"/>
</dbReference>
<feature type="transmembrane region" description="Helical" evidence="2">
    <location>
        <begin position="322"/>
        <end position="342"/>
    </location>
</feature>